<sequence>MFKRAAAARPKSLSIGQPESSMAAAAAAASSRTFRASCPACHSGTRSHSIHSTAGPGLAMPRGDKYARTEFYSSGQPKEELARARLPLDRYREKRDAQRPATVQLDGLIPTTLPSLLEVYQYMTSKQNKPSKNAYYSLMEAAAEYSQVRKGEDVPLLRAALGPETAASSSLQAGLRRGLAGDSIDPGLRLDGHEGTGLGWKIAWSAWADARAGGIDLGARGFELLLQASKPHTHLLPSLLYHVQNNPTLYRSITNITYDFLLRSAIDKRRFESVLVLLTEMRMRGLSPLPGGNRMAQVVEMCCENGAARLALDLAERGEVVEQGGVGLGTWVDILRVSAEGQFMQGIETAWERLSDNPQFVPDEGLCILILNTAARHGNPTLATSVLAKFSEIGIEAREYHYAPVLEAFCSTGDLPEALQVLDAMRTHGGVSPTLATAQPLIDSIVERRDIRWVDAGFDALEALHVKGQRIDVAAFNAVLKAAEEYGDLKRAVVIYRQAGSFGVQPDIETFNTLLSACVKAGAKEQGELVLRDMETALGAGSKDADTFQHLIDLYLSHHEFEPAFNYLEEMKEARHRPPLAVYENLVKACWEQSDERFRDVIDEMQLGGYKPSEKLVAYLNGSPAKRSGGYSRAESSSLSHEGGRRTDGRRQEPARSQNTNKRSDRRSSSRSA</sequence>
<accession>A0ACC2WAQ3</accession>
<comment type="caution">
    <text evidence="1">The sequence shown here is derived from an EMBL/GenBank/DDBJ whole genome shotgun (WGS) entry which is preliminary data.</text>
</comment>
<dbReference type="EMBL" id="JASBWT010000001">
    <property type="protein sequence ID" value="KAJ9108834.1"/>
    <property type="molecule type" value="Genomic_DNA"/>
</dbReference>
<proteinExistence type="predicted"/>
<name>A0ACC2WAQ3_9TREE</name>
<gene>
    <name evidence="1" type="ORF">QFC21_000154</name>
</gene>
<dbReference type="Proteomes" id="UP001227268">
    <property type="component" value="Unassembled WGS sequence"/>
</dbReference>
<evidence type="ECO:0000313" key="1">
    <source>
        <dbReference type="EMBL" id="KAJ9108834.1"/>
    </source>
</evidence>
<organism evidence="1 2">
    <name type="scientific">Naganishia friedmannii</name>
    <dbReference type="NCBI Taxonomy" id="89922"/>
    <lineage>
        <taxon>Eukaryota</taxon>
        <taxon>Fungi</taxon>
        <taxon>Dikarya</taxon>
        <taxon>Basidiomycota</taxon>
        <taxon>Agaricomycotina</taxon>
        <taxon>Tremellomycetes</taxon>
        <taxon>Filobasidiales</taxon>
        <taxon>Filobasidiaceae</taxon>
        <taxon>Naganishia</taxon>
    </lineage>
</organism>
<reference evidence="1" key="1">
    <citation type="submission" date="2023-04" db="EMBL/GenBank/DDBJ databases">
        <title>Draft Genome sequencing of Naganishia species isolated from polar environments using Oxford Nanopore Technology.</title>
        <authorList>
            <person name="Leo P."/>
            <person name="Venkateswaran K."/>
        </authorList>
    </citation>
    <scope>NUCLEOTIDE SEQUENCE</scope>
    <source>
        <strain evidence="1">MNA-CCFEE 5423</strain>
    </source>
</reference>
<keyword evidence="2" id="KW-1185">Reference proteome</keyword>
<protein>
    <submittedName>
        <fullName evidence="1">Uncharacterized protein</fullName>
    </submittedName>
</protein>
<evidence type="ECO:0000313" key="2">
    <source>
        <dbReference type="Proteomes" id="UP001227268"/>
    </source>
</evidence>